<evidence type="ECO:0000259" key="14">
    <source>
        <dbReference type="Pfam" id="PF01435"/>
    </source>
</evidence>
<feature type="transmembrane region" description="Helical" evidence="13">
    <location>
        <begin position="169"/>
        <end position="189"/>
    </location>
</feature>
<keyword evidence="5" id="KW-0645">Protease</keyword>
<evidence type="ECO:0000256" key="8">
    <source>
        <dbReference type="ARBA" id="ARBA00022801"/>
    </source>
</evidence>
<keyword evidence="12 13" id="KW-0472">Membrane</keyword>
<proteinExistence type="inferred from homology"/>
<dbReference type="HAMAP" id="MF_00188">
    <property type="entry name" value="Pept_M48_protease_HtpX"/>
    <property type="match status" value="1"/>
</dbReference>
<comment type="similarity">
    <text evidence="3">Belongs to the peptidase M48B family.</text>
</comment>
<dbReference type="PANTHER" id="PTHR43221">
    <property type="entry name" value="PROTEASE HTPX"/>
    <property type="match status" value="1"/>
</dbReference>
<dbReference type="GO" id="GO:0006508">
    <property type="term" value="P:proteolysis"/>
    <property type="evidence" value="ECO:0007669"/>
    <property type="project" value="UniProtKB-KW"/>
</dbReference>
<dbReference type="PANTHER" id="PTHR43221:SF1">
    <property type="entry name" value="PROTEASE HTPX"/>
    <property type="match status" value="1"/>
</dbReference>
<evidence type="ECO:0000256" key="1">
    <source>
        <dbReference type="ARBA" id="ARBA00001947"/>
    </source>
</evidence>
<comment type="cofactor">
    <cofactor evidence="1">
        <name>Zn(2+)</name>
        <dbReference type="ChEBI" id="CHEBI:29105"/>
    </cofactor>
</comment>
<dbReference type="GO" id="GO:0046872">
    <property type="term" value="F:metal ion binding"/>
    <property type="evidence" value="ECO:0007669"/>
    <property type="project" value="UniProtKB-KW"/>
</dbReference>
<reference evidence="15" key="1">
    <citation type="submission" date="2018-05" db="EMBL/GenBank/DDBJ databases">
        <authorList>
            <person name="Lanie J.A."/>
            <person name="Ng W.-L."/>
            <person name="Kazmierczak K.M."/>
            <person name="Andrzejewski T.M."/>
            <person name="Davidsen T.M."/>
            <person name="Wayne K.J."/>
            <person name="Tettelin H."/>
            <person name="Glass J.I."/>
            <person name="Rusch D."/>
            <person name="Podicherti R."/>
            <person name="Tsui H.-C.T."/>
            <person name="Winkler M.E."/>
        </authorList>
    </citation>
    <scope>NUCLEOTIDE SEQUENCE</scope>
</reference>
<name>A0A382G2A9_9ZZZZ</name>
<keyword evidence="6 13" id="KW-0812">Transmembrane</keyword>
<keyword evidence="10 13" id="KW-1133">Transmembrane helix</keyword>
<gene>
    <name evidence="15" type="ORF">METZ01_LOCUS221175</name>
</gene>
<dbReference type="InterPro" id="IPR022919">
    <property type="entry name" value="Pept_M48_protease_HtpX"/>
</dbReference>
<evidence type="ECO:0000256" key="11">
    <source>
        <dbReference type="ARBA" id="ARBA00023049"/>
    </source>
</evidence>
<evidence type="ECO:0000256" key="7">
    <source>
        <dbReference type="ARBA" id="ARBA00022723"/>
    </source>
</evidence>
<dbReference type="InterPro" id="IPR050083">
    <property type="entry name" value="HtpX_protease"/>
</dbReference>
<evidence type="ECO:0000256" key="3">
    <source>
        <dbReference type="ARBA" id="ARBA00009779"/>
    </source>
</evidence>
<dbReference type="AlphaFoldDB" id="A0A382G2A9"/>
<feature type="transmembrane region" description="Helical" evidence="13">
    <location>
        <begin position="6"/>
        <end position="32"/>
    </location>
</feature>
<organism evidence="15">
    <name type="scientific">marine metagenome</name>
    <dbReference type="NCBI Taxonomy" id="408172"/>
    <lineage>
        <taxon>unclassified sequences</taxon>
        <taxon>metagenomes</taxon>
        <taxon>ecological metagenomes</taxon>
    </lineage>
</organism>
<accession>A0A382G2A9</accession>
<keyword evidence="8" id="KW-0378">Hydrolase</keyword>
<evidence type="ECO:0000256" key="2">
    <source>
        <dbReference type="ARBA" id="ARBA00004651"/>
    </source>
</evidence>
<evidence type="ECO:0000256" key="10">
    <source>
        <dbReference type="ARBA" id="ARBA00022989"/>
    </source>
</evidence>
<dbReference type="GO" id="GO:0004222">
    <property type="term" value="F:metalloendopeptidase activity"/>
    <property type="evidence" value="ECO:0007669"/>
    <property type="project" value="InterPro"/>
</dbReference>
<dbReference type="Pfam" id="PF01435">
    <property type="entry name" value="Peptidase_M48"/>
    <property type="match status" value="1"/>
</dbReference>
<protein>
    <recommendedName>
        <fullName evidence="14">Peptidase M48 domain-containing protein</fullName>
    </recommendedName>
</protein>
<evidence type="ECO:0000256" key="13">
    <source>
        <dbReference type="SAM" id="Phobius"/>
    </source>
</evidence>
<evidence type="ECO:0000256" key="9">
    <source>
        <dbReference type="ARBA" id="ARBA00022833"/>
    </source>
</evidence>
<dbReference type="Gene3D" id="3.30.2010.10">
    <property type="entry name" value="Metalloproteases ('zincins'), catalytic domain"/>
    <property type="match status" value="1"/>
</dbReference>
<dbReference type="GO" id="GO:0005886">
    <property type="term" value="C:plasma membrane"/>
    <property type="evidence" value="ECO:0007669"/>
    <property type="project" value="UniProtKB-SubCell"/>
</dbReference>
<keyword evidence="9" id="KW-0862">Zinc</keyword>
<feature type="transmembrane region" description="Helical" evidence="13">
    <location>
        <begin position="131"/>
        <end position="157"/>
    </location>
</feature>
<evidence type="ECO:0000256" key="12">
    <source>
        <dbReference type="ARBA" id="ARBA00023136"/>
    </source>
</evidence>
<evidence type="ECO:0000313" key="15">
    <source>
        <dbReference type="EMBL" id="SVB68321.1"/>
    </source>
</evidence>
<dbReference type="InterPro" id="IPR001915">
    <property type="entry name" value="Peptidase_M48"/>
</dbReference>
<dbReference type="EMBL" id="UINC01052699">
    <property type="protein sequence ID" value="SVB68321.1"/>
    <property type="molecule type" value="Genomic_DNA"/>
</dbReference>
<feature type="domain" description="Peptidase M48" evidence="14">
    <location>
        <begin position="58"/>
        <end position="269"/>
    </location>
</feature>
<sequence>MALLGGLFIVVGGAIGGNGGMVFGMALGLAFVGGSYWFSDRIAIASAKAVPADPVEYPEYHRIMRELSTAADLPMPKLYVTPNPQPNAFATGRNPDHAAVAVTRGLLEMLDRTEVRGVLAHELMHVRHRDILIGSVAATIGMAITMIARMAMFAAMFGGGGRDRGRNPIGGIAFAILAPLAAMMIQAAISRSREFQADASAARLIGDGEPLARALEKLQMASGRIPSGVDPNQASAYIVDPLRAQARGGGGSRMFSTHPPAEERIARLRTGDWSSGPIVR</sequence>
<evidence type="ECO:0000256" key="6">
    <source>
        <dbReference type="ARBA" id="ARBA00022692"/>
    </source>
</evidence>
<keyword evidence="4" id="KW-1003">Cell membrane</keyword>
<evidence type="ECO:0000256" key="4">
    <source>
        <dbReference type="ARBA" id="ARBA00022475"/>
    </source>
</evidence>
<evidence type="ECO:0000256" key="5">
    <source>
        <dbReference type="ARBA" id="ARBA00022670"/>
    </source>
</evidence>
<keyword evidence="7" id="KW-0479">Metal-binding</keyword>
<keyword evidence="11" id="KW-0482">Metalloprotease</keyword>
<comment type="subcellular location">
    <subcellularLocation>
        <location evidence="2">Cell membrane</location>
        <topology evidence="2">Multi-pass membrane protein</topology>
    </subcellularLocation>
</comment>